<organism evidence="1">
    <name type="scientific">Arundo donax</name>
    <name type="common">Giant reed</name>
    <name type="synonym">Donax arundinaceus</name>
    <dbReference type="NCBI Taxonomy" id="35708"/>
    <lineage>
        <taxon>Eukaryota</taxon>
        <taxon>Viridiplantae</taxon>
        <taxon>Streptophyta</taxon>
        <taxon>Embryophyta</taxon>
        <taxon>Tracheophyta</taxon>
        <taxon>Spermatophyta</taxon>
        <taxon>Magnoliopsida</taxon>
        <taxon>Liliopsida</taxon>
        <taxon>Poales</taxon>
        <taxon>Poaceae</taxon>
        <taxon>PACMAD clade</taxon>
        <taxon>Arundinoideae</taxon>
        <taxon>Arundineae</taxon>
        <taxon>Arundo</taxon>
    </lineage>
</organism>
<proteinExistence type="predicted"/>
<protein>
    <submittedName>
        <fullName evidence="1">Uncharacterized protein</fullName>
    </submittedName>
</protein>
<sequence length="191" mass="19784">MDRRGMTLGLCQGAALPTAHLLPRPVFLAPNNALGNSVPGWTWNPAEGILISDVGNVPGSVSTTINRSVGELTPTVGWGDAMGLHGGGQVVGDMAAYQAANPGLYMPECVPDAVRLTEHGGTGTGVFWPGMAPDAGVQTHNADLTAAGRTAAGHFEYRPEPVMPPGLALGWSQGHPASAGTAPYWEQIYYV</sequence>
<reference evidence="1" key="1">
    <citation type="submission" date="2014-09" db="EMBL/GenBank/DDBJ databases">
        <authorList>
            <person name="Magalhaes I.L.F."/>
            <person name="Oliveira U."/>
            <person name="Santos F.R."/>
            <person name="Vidigal T.H.D.A."/>
            <person name="Brescovit A.D."/>
            <person name="Santos A.J."/>
        </authorList>
    </citation>
    <scope>NUCLEOTIDE SEQUENCE</scope>
    <source>
        <tissue evidence="1">Shoot tissue taken approximately 20 cm above the soil surface</tissue>
    </source>
</reference>
<dbReference type="EMBL" id="GBRH01182778">
    <property type="protein sequence ID" value="JAE15118.1"/>
    <property type="molecule type" value="Transcribed_RNA"/>
</dbReference>
<dbReference type="AlphaFoldDB" id="A0A0A9G3D6"/>
<evidence type="ECO:0000313" key="1">
    <source>
        <dbReference type="EMBL" id="JAE15118.1"/>
    </source>
</evidence>
<name>A0A0A9G3D6_ARUDO</name>
<reference evidence="1" key="2">
    <citation type="journal article" date="2015" name="Data Brief">
        <title>Shoot transcriptome of the giant reed, Arundo donax.</title>
        <authorList>
            <person name="Barrero R.A."/>
            <person name="Guerrero F.D."/>
            <person name="Moolhuijzen P."/>
            <person name="Goolsby J.A."/>
            <person name="Tidwell J."/>
            <person name="Bellgard S.E."/>
            <person name="Bellgard M.I."/>
        </authorList>
    </citation>
    <scope>NUCLEOTIDE SEQUENCE</scope>
    <source>
        <tissue evidence="1">Shoot tissue taken approximately 20 cm above the soil surface</tissue>
    </source>
</reference>
<accession>A0A0A9G3D6</accession>